<keyword evidence="2 5" id="KW-0812">Transmembrane</keyword>
<feature type="transmembrane region" description="Helical" evidence="5">
    <location>
        <begin position="80"/>
        <end position="98"/>
    </location>
</feature>
<evidence type="ECO:0000256" key="1">
    <source>
        <dbReference type="ARBA" id="ARBA00004141"/>
    </source>
</evidence>
<evidence type="ECO:0000256" key="5">
    <source>
        <dbReference type="SAM" id="Phobius"/>
    </source>
</evidence>
<feature type="transmembrane region" description="Helical" evidence="5">
    <location>
        <begin position="281"/>
        <end position="299"/>
    </location>
</feature>
<feature type="transmembrane region" description="Helical" evidence="5">
    <location>
        <begin position="160"/>
        <end position="178"/>
    </location>
</feature>
<reference evidence="6" key="1">
    <citation type="journal article" date="2015" name="Nature">
        <title>Complex archaea that bridge the gap between prokaryotes and eukaryotes.</title>
        <authorList>
            <person name="Spang A."/>
            <person name="Saw J.H."/>
            <person name="Jorgensen S.L."/>
            <person name="Zaremba-Niedzwiedzka K."/>
            <person name="Martijn J."/>
            <person name="Lind A.E."/>
            <person name="van Eijk R."/>
            <person name="Schleper C."/>
            <person name="Guy L."/>
            <person name="Ettema T.J."/>
        </authorList>
    </citation>
    <scope>NUCLEOTIDE SEQUENCE</scope>
</reference>
<organism evidence="6">
    <name type="scientific">marine sediment metagenome</name>
    <dbReference type="NCBI Taxonomy" id="412755"/>
    <lineage>
        <taxon>unclassified sequences</taxon>
        <taxon>metagenomes</taxon>
        <taxon>ecological metagenomes</taxon>
    </lineage>
</organism>
<feature type="transmembrane region" description="Helical" evidence="5">
    <location>
        <begin position="198"/>
        <end position="217"/>
    </location>
</feature>
<dbReference type="PANTHER" id="PTHR11432:SF3">
    <property type="entry name" value="NADH-UBIQUINONE OXIDOREDUCTASE CHAIN 1"/>
    <property type="match status" value="1"/>
</dbReference>
<dbReference type="InterPro" id="IPR001694">
    <property type="entry name" value="NADH_UbQ_OxRdtase_su1/FPO"/>
</dbReference>
<dbReference type="EMBL" id="LAZR01023958">
    <property type="protein sequence ID" value="KKL76727.1"/>
    <property type="molecule type" value="Genomic_DNA"/>
</dbReference>
<evidence type="ECO:0000256" key="4">
    <source>
        <dbReference type="ARBA" id="ARBA00023136"/>
    </source>
</evidence>
<dbReference type="GO" id="GO:0003954">
    <property type="term" value="F:NADH dehydrogenase activity"/>
    <property type="evidence" value="ECO:0007669"/>
    <property type="project" value="TreeGrafter"/>
</dbReference>
<evidence type="ECO:0000256" key="3">
    <source>
        <dbReference type="ARBA" id="ARBA00022989"/>
    </source>
</evidence>
<gene>
    <name evidence="6" type="ORF">LCGC14_2042020</name>
</gene>
<comment type="caution">
    <text evidence="6">The sequence shown here is derived from an EMBL/GenBank/DDBJ whole genome shotgun (WGS) entry which is preliminary data.</text>
</comment>
<proteinExistence type="inferred from homology"/>
<name>A0A0F9HNK1_9ZZZZ</name>
<feature type="transmembrane region" description="Helical" evidence="5">
    <location>
        <begin position="118"/>
        <end position="139"/>
    </location>
</feature>
<evidence type="ECO:0000313" key="6">
    <source>
        <dbReference type="EMBL" id="KKL76727.1"/>
    </source>
</evidence>
<dbReference type="HAMAP" id="MF_01350">
    <property type="entry name" value="NDH1_NuoH"/>
    <property type="match status" value="1"/>
</dbReference>
<sequence length="300" mass="33537">MLVFEVTLIVLKVIVLTLLLFLLPLPMTWIERKIAGHIQGRLGPFRVGPHGLLQPFADLIKLHLKEDIVPDMADKRLFKLAPIFSLVPALAVFVVIPFGEEITIPFLDRPVTMYISDMNIGLLYLLSVASLGIYGTILGGWSSNSKYALLGGLRSAAQMISYEVAISFAVIGVVMLNNSLSLVEIVRSQGEGIWNWNIAYLPVGPVWFAIFFIAALAEINRIPFDLSEDEGTLAAGYHTEYSGVRFAFFMLAEYVAMFTMSILNVILFFGGWNPPFNLPFQLPPVFWFFGKVALFVYLFM</sequence>
<evidence type="ECO:0008006" key="7">
    <source>
        <dbReference type="Google" id="ProtNLM"/>
    </source>
</evidence>
<dbReference type="GO" id="GO:0009060">
    <property type="term" value="P:aerobic respiration"/>
    <property type="evidence" value="ECO:0007669"/>
    <property type="project" value="TreeGrafter"/>
</dbReference>
<dbReference type="Pfam" id="PF00146">
    <property type="entry name" value="NADHdh"/>
    <property type="match status" value="1"/>
</dbReference>
<evidence type="ECO:0000256" key="2">
    <source>
        <dbReference type="ARBA" id="ARBA00022692"/>
    </source>
</evidence>
<dbReference type="PANTHER" id="PTHR11432">
    <property type="entry name" value="NADH DEHYDROGENASE SUBUNIT 1"/>
    <property type="match status" value="1"/>
</dbReference>
<keyword evidence="3 5" id="KW-1133">Transmembrane helix</keyword>
<feature type="transmembrane region" description="Helical" evidence="5">
    <location>
        <begin position="246"/>
        <end position="269"/>
    </location>
</feature>
<comment type="subcellular location">
    <subcellularLocation>
        <location evidence="1">Membrane</location>
        <topology evidence="1">Multi-pass membrane protein</topology>
    </subcellularLocation>
</comment>
<feature type="non-terminal residue" evidence="6">
    <location>
        <position position="300"/>
    </location>
</feature>
<keyword evidence="4 5" id="KW-0472">Membrane</keyword>
<dbReference type="AlphaFoldDB" id="A0A0F9HNK1"/>
<feature type="transmembrane region" description="Helical" evidence="5">
    <location>
        <begin position="6"/>
        <end position="25"/>
    </location>
</feature>
<protein>
    <recommendedName>
        <fullName evidence="7">NADH-quinone oxidoreductase subunit H</fullName>
    </recommendedName>
</protein>
<accession>A0A0F9HNK1</accession>
<dbReference type="GO" id="GO:0016020">
    <property type="term" value="C:membrane"/>
    <property type="evidence" value="ECO:0007669"/>
    <property type="project" value="UniProtKB-SubCell"/>
</dbReference>